<dbReference type="AlphaFoldDB" id="J8Q3Y4"/>
<proteinExistence type="predicted"/>
<feature type="region of interest" description="Disordered" evidence="8">
    <location>
        <begin position="240"/>
        <end position="272"/>
    </location>
</feature>
<feature type="region of interest" description="Disordered" evidence="8">
    <location>
        <begin position="338"/>
        <end position="377"/>
    </location>
</feature>
<organism evidence="10 11">
    <name type="scientific">Saccharomyces arboricola (strain H-6 / AS 2.3317 / CBS 10644)</name>
    <name type="common">Yeast</name>
    <dbReference type="NCBI Taxonomy" id="1160507"/>
    <lineage>
        <taxon>Eukaryota</taxon>
        <taxon>Fungi</taxon>
        <taxon>Dikarya</taxon>
        <taxon>Ascomycota</taxon>
        <taxon>Saccharomycotina</taxon>
        <taxon>Saccharomycetes</taxon>
        <taxon>Saccharomycetales</taxon>
        <taxon>Saccharomycetaceae</taxon>
        <taxon>Saccharomyces</taxon>
    </lineage>
</organism>
<comment type="caution">
    <text evidence="10">The sequence shown here is derived from an EMBL/GenBank/DDBJ whole genome shotgun (WGS) entry which is preliminary data.</text>
</comment>
<evidence type="ECO:0000256" key="6">
    <source>
        <dbReference type="ARBA" id="ARBA00023242"/>
    </source>
</evidence>
<keyword evidence="3" id="KW-0479">Metal-binding</keyword>
<keyword evidence="11" id="KW-1185">Reference proteome</keyword>
<dbReference type="InterPro" id="IPR013087">
    <property type="entry name" value="Znf_C2H2_type"/>
</dbReference>
<accession>J8Q3Y4</accession>
<keyword evidence="4 7" id="KW-0863">Zinc-finger</keyword>
<dbReference type="FunFam" id="3.30.160.60:FF:001951">
    <property type="entry name" value="Stp4p"/>
    <property type="match status" value="1"/>
</dbReference>
<evidence type="ECO:0000256" key="2">
    <source>
        <dbReference type="ARBA" id="ARBA00022553"/>
    </source>
</evidence>
<evidence type="ECO:0000256" key="1">
    <source>
        <dbReference type="ARBA" id="ARBA00004123"/>
    </source>
</evidence>
<dbReference type="PROSITE" id="PS00028">
    <property type="entry name" value="ZINC_FINGER_C2H2_1"/>
    <property type="match status" value="1"/>
</dbReference>
<evidence type="ECO:0000256" key="3">
    <source>
        <dbReference type="ARBA" id="ARBA00022723"/>
    </source>
</evidence>
<keyword evidence="5" id="KW-0862">Zinc</keyword>
<evidence type="ECO:0000313" key="11">
    <source>
        <dbReference type="Proteomes" id="UP000006968"/>
    </source>
</evidence>
<evidence type="ECO:0000256" key="8">
    <source>
        <dbReference type="SAM" id="MobiDB-lite"/>
    </source>
</evidence>
<evidence type="ECO:0000256" key="5">
    <source>
        <dbReference type="ARBA" id="ARBA00022833"/>
    </source>
</evidence>
<evidence type="ECO:0000256" key="4">
    <source>
        <dbReference type="ARBA" id="ARBA00022771"/>
    </source>
</evidence>
<keyword evidence="6" id="KW-0539">Nucleus</keyword>
<evidence type="ECO:0000256" key="7">
    <source>
        <dbReference type="PROSITE-ProRule" id="PRU00042"/>
    </source>
</evidence>
<dbReference type="GO" id="GO:0005634">
    <property type="term" value="C:nucleus"/>
    <property type="evidence" value="ECO:0007669"/>
    <property type="project" value="UniProtKB-SubCell"/>
</dbReference>
<dbReference type="EMBL" id="ALIE01000036">
    <property type="protein sequence ID" value="EJS44388.1"/>
    <property type="molecule type" value="Genomic_DNA"/>
</dbReference>
<feature type="compositionally biased region" description="Polar residues" evidence="8">
    <location>
        <begin position="251"/>
        <end position="265"/>
    </location>
</feature>
<dbReference type="SMART" id="SM00355">
    <property type="entry name" value="ZnF_C2H2"/>
    <property type="match status" value="3"/>
</dbReference>
<feature type="domain" description="C2H2-type" evidence="9">
    <location>
        <begin position="304"/>
        <end position="331"/>
    </location>
</feature>
<dbReference type="HOGENOM" id="CLU_035625_1_0_1"/>
<dbReference type="Proteomes" id="UP000006968">
    <property type="component" value="Chromosome IV"/>
</dbReference>
<evidence type="ECO:0000259" key="9">
    <source>
        <dbReference type="PROSITE" id="PS50157"/>
    </source>
</evidence>
<evidence type="ECO:0000313" key="10">
    <source>
        <dbReference type="EMBL" id="EJS44388.1"/>
    </source>
</evidence>
<comment type="subcellular location">
    <subcellularLocation>
        <location evidence="1">Nucleus</location>
    </subcellularLocation>
</comment>
<feature type="region of interest" description="Disordered" evidence="8">
    <location>
        <begin position="40"/>
        <end position="85"/>
    </location>
</feature>
<dbReference type="PROSITE" id="PS50157">
    <property type="entry name" value="ZINC_FINGER_C2H2_2"/>
    <property type="match status" value="1"/>
</dbReference>
<dbReference type="OrthoDB" id="10018191at2759"/>
<feature type="compositionally biased region" description="Low complexity" evidence="8">
    <location>
        <begin position="56"/>
        <end position="73"/>
    </location>
</feature>
<name>J8Q3Y4_SACAR</name>
<gene>
    <name evidence="10" type="ORF">SU7_0544</name>
</gene>
<dbReference type="GO" id="GO:0008270">
    <property type="term" value="F:zinc ion binding"/>
    <property type="evidence" value="ECO:0007669"/>
    <property type="project" value="UniProtKB-KW"/>
</dbReference>
<reference evidence="10 11" key="1">
    <citation type="journal article" date="2013" name="BMC Genomics">
        <title>High quality de novo sequencing and assembly of the Saccharomyces arboricolus genome.</title>
        <authorList>
            <person name="Liti G."/>
            <person name="Nguyen Ba A.N."/>
            <person name="Blythe M."/>
            <person name="Mueller C.A."/>
            <person name="Bergstroem A."/>
            <person name="Cubillos F.A."/>
            <person name="Dafhnis-Calas F."/>
            <person name="Khoshraftar S."/>
            <person name="Malla S."/>
            <person name="Mehta N."/>
            <person name="Siow C.C."/>
            <person name="Warringer J."/>
            <person name="Moses A.M."/>
            <person name="Louis E.J."/>
            <person name="Nieduszynski C.A."/>
        </authorList>
    </citation>
    <scope>NUCLEOTIDE SEQUENCE [LARGE SCALE GENOMIC DNA]</scope>
    <source>
        <strain evidence="11">H-6 / AS 2.3317 / CBS 10644</strain>
    </source>
</reference>
<protein>
    <submittedName>
        <fullName evidence="10">Stp4p</fullName>
    </submittedName>
</protein>
<keyword evidence="2" id="KW-0597">Phosphoprotein</keyword>
<dbReference type="Gene3D" id="3.30.160.60">
    <property type="entry name" value="Classic Zinc Finger"/>
    <property type="match status" value="1"/>
</dbReference>
<sequence length="493" mass="54404">MPVSPTFASSIDSIISHEAMSFPRNPPFIDTPDKMSNSMASPHGTLHHLIDPPLPLLSSTTSSSRSTLNSALNSPPPPQLTTSYSSYNSSACQSITSSPTENSTLTHNSKFYFPHGLSPTPLPSSSSSHVILPPISSFTNLITVAEREFNGRSNSLHANLTAPVPRSAVNHQRHELVLCHPAAATTTTARTTTPSPPAQHQNILSTVDNVPRSKSVSCLPVNGFSPLAVIKQQQQLNSSSSASTLPSIHSPLTNEHTNKYSSSLKDSSKITKQRKKKECPICHNFYANLSTHKSTHLTPEDRPHKCPVCQRGFARNNDLIRHKKRHWKDEFMQIYARDPNTNPSATADNPDDTVAGAGATKDGDEFNDTSATSSSSEEKKLLKKNQLKSLYKIKGAFKCPYNSTLINLDMEVYPHKSRSLYFDPINCHQTGVFSRCDTFKNHLKALHFEYPPKTKKEDRSIVPGKCKHCGQNFPNVDVWLNKHVGKECGYAYH</sequence>
<feature type="compositionally biased region" description="Low complexity" evidence="8">
    <location>
        <begin position="240"/>
        <end position="250"/>
    </location>
</feature>
<dbReference type="InterPro" id="IPR036236">
    <property type="entry name" value="Znf_C2H2_sf"/>
</dbReference>
<dbReference type="SUPFAM" id="SSF57667">
    <property type="entry name" value="beta-beta-alpha zinc fingers"/>
    <property type="match status" value="1"/>
</dbReference>